<organism evidence="2 3">
    <name type="scientific">Ricinus communis</name>
    <name type="common">Castor bean</name>
    <dbReference type="NCBI Taxonomy" id="3988"/>
    <lineage>
        <taxon>Eukaryota</taxon>
        <taxon>Viridiplantae</taxon>
        <taxon>Streptophyta</taxon>
        <taxon>Embryophyta</taxon>
        <taxon>Tracheophyta</taxon>
        <taxon>Spermatophyta</taxon>
        <taxon>Magnoliopsida</taxon>
        <taxon>eudicotyledons</taxon>
        <taxon>Gunneridae</taxon>
        <taxon>Pentapetalae</taxon>
        <taxon>rosids</taxon>
        <taxon>fabids</taxon>
        <taxon>Malpighiales</taxon>
        <taxon>Euphorbiaceae</taxon>
        <taxon>Acalyphoideae</taxon>
        <taxon>Acalypheae</taxon>
        <taxon>Ricinus</taxon>
    </lineage>
</organism>
<dbReference type="eggNOG" id="KOG0715">
    <property type="taxonomic scope" value="Eukaryota"/>
</dbReference>
<protein>
    <submittedName>
        <fullName evidence="2">Uncharacterized protein</fullName>
    </submittedName>
</protein>
<reference evidence="3" key="1">
    <citation type="journal article" date="2010" name="Nat. Biotechnol.">
        <title>Draft genome sequence of the oilseed species Ricinus communis.</title>
        <authorList>
            <person name="Chan A.P."/>
            <person name="Crabtree J."/>
            <person name="Zhao Q."/>
            <person name="Lorenzi H."/>
            <person name="Orvis J."/>
            <person name="Puiu D."/>
            <person name="Melake-Berhan A."/>
            <person name="Jones K.M."/>
            <person name="Redman J."/>
            <person name="Chen G."/>
            <person name="Cahoon E.B."/>
            <person name="Gedil M."/>
            <person name="Stanke M."/>
            <person name="Haas B.J."/>
            <person name="Wortman J.R."/>
            <person name="Fraser-Liggett C.M."/>
            <person name="Ravel J."/>
            <person name="Rabinowicz P.D."/>
        </authorList>
    </citation>
    <scope>NUCLEOTIDE SEQUENCE [LARGE SCALE GENOMIC DNA]</scope>
    <source>
        <strain evidence="3">cv. Hale</strain>
    </source>
</reference>
<keyword evidence="1" id="KW-0472">Membrane</keyword>
<keyword evidence="1" id="KW-0812">Transmembrane</keyword>
<feature type="transmembrane region" description="Helical" evidence="1">
    <location>
        <begin position="37"/>
        <end position="60"/>
    </location>
</feature>
<dbReference type="STRING" id="3988.B9T8B6"/>
<keyword evidence="3" id="KW-1185">Reference proteome</keyword>
<dbReference type="PANTHER" id="PTHR45283">
    <property type="entry name" value="NAD(P)H-QUINONE OXIDOREDUCTASE SUBUNIT T, CHLOROPLASTIC"/>
    <property type="match status" value="1"/>
</dbReference>
<dbReference type="Proteomes" id="UP000008311">
    <property type="component" value="Unassembled WGS sequence"/>
</dbReference>
<dbReference type="EMBL" id="EQ974970">
    <property type="protein sequence ID" value="EEF27898.1"/>
    <property type="molecule type" value="Genomic_DNA"/>
</dbReference>
<dbReference type="AlphaFoldDB" id="B9T8B6"/>
<keyword evidence="1" id="KW-1133">Transmembrane helix</keyword>
<evidence type="ECO:0000313" key="3">
    <source>
        <dbReference type="Proteomes" id="UP000008311"/>
    </source>
</evidence>
<evidence type="ECO:0000313" key="2">
    <source>
        <dbReference type="EMBL" id="EEF27898.1"/>
    </source>
</evidence>
<gene>
    <name evidence="2" type="ORF">RCOM_0176710</name>
</gene>
<proteinExistence type="predicted"/>
<dbReference type="InParanoid" id="B9T8B6"/>
<evidence type="ECO:0000256" key="1">
    <source>
        <dbReference type="SAM" id="Phobius"/>
    </source>
</evidence>
<accession>B9T8B6</accession>
<sequence>MRMKLEDPYEQDLENYQSVPDMVDRLGGRNLELSDQAMSALTIDIFIVLFAIGCIIYVLYFKEPY</sequence>
<dbReference type="PANTHER" id="PTHR45283:SF1">
    <property type="entry name" value="NAD(P)H-QUINONE OXIDOREDUCTASE SUBUNIT T, CHLOROPLASTIC"/>
    <property type="match status" value="1"/>
</dbReference>
<name>B9T8B6_RICCO</name>
<dbReference type="InterPro" id="IPR044618">
    <property type="entry name" value="NdhT-like"/>
</dbReference>